<reference evidence="13 14" key="1">
    <citation type="submission" date="2019-01" db="EMBL/GenBank/DDBJ databases">
        <title>A draft genome assembly of the solar-powered sea slug Elysia chlorotica.</title>
        <authorList>
            <person name="Cai H."/>
            <person name="Li Q."/>
            <person name="Fang X."/>
            <person name="Li J."/>
            <person name="Curtis N.E."/>
            <person name="Altenburger A."/>
            <person name="Shibata T."/>
            <person name="Feng M."/>
            <person name="Maeda T."/>
            <person name="Schwartz J.A."/>
            <person name="Shigenobu S."/>
            <person name="Lundholm N."/>
            <person name="Nishiyama T."/>
            <person name="Yang H."/>
            <person name="Hasebe M."/>
            <person name="Li S."/>
            <person name="Pierce S.K."/>
            <person name="Wang J."/>
        </authorList>
    </citation>
    <scope>NUCLEOTIDE SEQUENCE [LARGE SCALE GENOMIC DNA]</scope>
    <source>
        <strain evidence="13">EC2010</strain>
        <tissue evidence="13">Whole organism of an adult</tissue>
    </source>
</reference>
<dbReference type="Pfam" id="PF00105">
    <property type="entry name" value="zf-C4"/>
    <property type="match status" value="1"/>
</dbReference>
<evidence type="ECO:0000313" key="14">
    <source>
        <dbReference type="Proteomes" id="UP000271974"/>
    </source>
</evidence>
<comment type="caution">
    <text evidence="13">The sequence shown here is derived from an EMBL/GenBank/DDBJ whole genome shotgun (WGS) entry which is preliminary data.</text>
</comment>
<dbReference type="InterPro" id="IPR013088">
    <property type="entry name" value="Znf_NHR/GATA"/>
</dbReference>
<evidence type="ECO:0000256" key="4">
    <source>
        <dbReference type="ARBA" id="ARBA00023015"/>
    </source>
</evidence>
<evidence type="ECO:0000256" key="8">
    <source>
        <dbReference type="ARBA" id="ARBA00023242"/>
    </source>
</evidence>
<evidence type="ECO:0000256" key="6">
    <source>
        <dbReference type="ARBA" id="ARBA00023163"/>
    </source>
</evidence>
<keyword evidence="5 9" id="KW-0238">DNA-binding</keyword>
<dbReference type="CDD" id="cd06916">
    <property type="entry name" value="NR_DBD_like"/>
    <property type="match status" value="1"/>
</dbReference>
<feature type="domain" description="NR LBD" evidence="12">
    <location>
        <begin position="147"/>
        <end position="337"/>
    </location>
</feature>
<dbReference type="PRINTS" id="PR00398">
    <property type="entry name" value="STRDHORMONER"/>
</dbReference>
<comment type="subcellular location">
    <subcellularLocation>
        <location evidence="9">Nucleus</location>
    </subcellularLocation>
</comment>
<feature type="domain" description="Nuclear receptor" evidence="11">
    <location>
        <begin position="1"/>
        <end position="73"/>
    </location>
</feature>
<dbReference type="AlphaFoldDB" id="A0A3S0ZXX6"/>
<evidence type="ECO:0000256" key="2">
    <source>
        <dbReference type="ARBA" id="ARBA00022771"/>
    </source>
</evidence>
<evidence type="ECO:0000259" key="12">
    <source>
        <dbReference type="PROSITE" id="PS51843"/>
    </source>
</evidence>
<keyword evidence="6 9" id="KW-0804">Transcription</keyword>
<dbReference type="InterPro" id="IPR001723">
    <property type="entry name" value="Nuclear_hrmn_rcpt"/>
</dbReference>
<dbReference type="Proteomes" id="UP000271974">
    <property type="component" value="Unassembled WGS sequence"/>
</dbReference>
<protein>
    <recommendedName>
        <fullName evidence="15">Nuclear receptor domain-containing protein</fullName>
    </recommendedName>
</protein>
<dbReference type="STRING" id="188477.A0A3S0ZXX6"/>
<dbReference type="OrthoDB" id="6081310at2759"/>
<evidence type="ECO:0008006" key="15">
    <source>
        <dbReference type="Google" id="ProtNLM"/>
    </source>
</evidence>
<evidence type="ECO:0000256" key="5">
    <source>
        <dbReference type="ARBA" id="ARBA00023125"/>
    </source>
</evidence>
<dbReference type="GO" id="GO:0008270">
    <property type="term" value="F:zinc ion binding"/>
    <property type="evidence" value="ECO:0007669"/>
    <property type="project" value="UniProtKB-KW"/>
</dbReference>
<feature type="non-terminal residue" evidence="13">
    <location>
        <position position="1"/>
    </location>
</feature>
<keyword evidence="3 9" id="KW-0862">Zinc</keyword>
<organism evidence="13 14">
    <name type="scientific">Elysia chlorotica</name>
    <name type="common">Eastern emerald elysia</name>
    <name type="synonym">Sea slug</name>
    <dbReference type="NCBI Taxonomy" id="188477"/>
    <lineage>
        <taxon>Eukaryota</taxon>
        <taxon>Metazoa</taxon>
        <taxon>Spiralia</taxon>
        <taxon>Lophotrochozoa</taxon>
        <taxon>Mollusca</taxon>
        <taxon>Gastropoda</taxon>
        <taxon>Heterobranchia</taxon>
        <taxon>Euthyneura</taxon>
        <taxon>Panpulmonata</taxon>
        <taxon>Sacoglossa</taxon>
        <taxon>Placobranchoidea</taxon>
        <taxon>Plakobranchidae</taxon>
        <taxon>Elysia</taxon>
    </lineage>
</organism>
<dbReference type="Gene3D" id="1.10.565.10">
    <property type="entry name" value="Retinoid X Receptor"/>
    <property type="match status" value="1"/>
</dbReference>
<dbReference type="PROSITE" id="PS51843">
    <property type="entry name" value="NR_LBD"/>
    <property type="match status" value="1"/>
</dbReference>
<dbReference type="SMART" id="SM00430">
    <property type="entry name" value="HOLI"/>
    <property type="match status" value="1"/>
</dbReference>
<evidence type="ECO:0000256" key="1">
    <source>
        <dbReference type="ARBA" id="ARBA00022723"/>
    </source>
</evidence>
<comment type="similarity">
    <text evidence="9">Belongs to the nuclear hormone receptor family.</text>
</comment>
<evidence type="ECO:0000256" key="10">
    <source>
        <dbReference type="SAM" id="MobiDB-lite"/>
    </source>
</evidence>
<keyword evidence="2 9" id="KW-0863">Zinc-finger</keyword>
<dbReference type="Pfam" id="PF00104">
    <property type="entry name" value="Hormone_recep"/>
    <property type="match status" value="1"/>
</dbReference>
<dbReference type="SMART" id="SM00399">
    <property type="entry name" value="ZnF_C4"/>
    <property type="match status" value="1"/>
</dbReference>
<feature type="region of interest" description="Disordered" evidence="10">
    <location>
        <begin position="148"/>
        <end position="182"/>
    </location>
</feature>
<dbReference type="SUPFAM" id="SSF57716">
    <property type="entry name" value="Glucocorticoid receptor-like (DNA-binding domain)"/>
    <property type="match status" value="1"/>
</dbReference>
<name>A0A3S0ZXX6_ELYCH</name>
<dbReference type="GO" id="GO:0043565">
    <property type="term" value="F:sequence-specific DNA binding"/>
    <property type="evidence" value="ECO:0007669"/>
    <property type="project" value="InterPro"/>
</dbReference>
<dbReference type="InterPro" id="IPR001628">
    <property type="entry name" value="Znf_hrmn_rcpt"/>
</dbReference>
<keyword evidence="4 9" id="KW-0805">Transcription regulation</keyword>
<dbReference type="EMBL" id="RQTK01000544">
    <property type="protein sequence ID" value="RUS77890.1"/>
    <property type="molecule type" value="Genomic_DNA"/>
</dbReference>
<gene>
    <name evidence="13" type="ORF">EGW08_014321</name>
</gene>
<dbReference type="SUPFAM" id="SSF48508">
    <property type="entry name" value="Nuclear receptor ligand-binding domain"/>
    <property type="match status" value="1"/>
</dbReference>
<evidence type="ECO:0000256" key="3">
    <source>
        <dbReference type="ARBA" id="ARBA00022833"/>
    </source>
</evidence>
<dbReference type="GO" id="GO:0003700">
    <property type="term" value="F:DNA-binding transcription factor activity"/>
    <property type="evidence" value="ECO:0007669"/>
    <property type="project" value="InterPro"/>
</dbReference>
<keyword evidence="14" id="KW-1185">Reference proteome</keyword>
<dbReference type="InterPro" id="IPR000536">
    <property type="entry name" value="Nucl_hrmn_rcpt_lig-bd"/>
</dbReference>
<proteinExistence type="inferred from homology"/>
<dbReference type="InterPro" id="IPR050234">
    <property type="entry name" value="Nuclear_hormone_rcpt_NR1"/>
</dbReference>
<evidence type="ECO:0000259" key="11">
    <source>
        <dbReference type="PROSITE" id="PS51030"/>
    </source>
</evidence>
<dbReference type="PANTHER" id="PTHR24082">
    <property type="entry name" value="NUCLEAR HORMONE RECEPTOR"/>
    <property type="match status" value="1"/>
</dbReference>
<dbReference type="PRINTS" id="PR00047">
    <property type="entry name" value="STROIDFINGER"/>
</dbReference>
<evidence type="ECO:0000313" key="13">
    <source>
        <dbReference type="EMBL" id="RUS77890.1"/>
    </source>
</evidence>
<dbReference type="PROSITE" id="PS51030">
    <property type="entry name" value="NUCLEAR_REC_DBD_2"/>
    <property type="match status" value="1"/>
</dbReference>
<dbReference type="PROSITE" id="PS00031">
    <property type="entry name" value="NUCLEAR_REC_DBD_1"/>
    <property type="match status" value="1"/>
</dbReference>
<keyword evidence="8 9" id="KW-0539">Nucleus</keyword>
<keyword evidence="7 9" id="KW-0675">Receptor</keyword>
<dbReference type="InterPro" id="IPR035500">
    <property type="entry name" value="NHR-like_dom_sf"/>
</dbReference>
<accession>A0A3S0ZXX6</accession>
<sequence>CRVCGNKASGLHFGVNTCEACNEFFRRSLKRGANYHCSRNLSCKVWGKKRSPCSSCRYRRCLEVGMSRNRIKTGRYSHRTRAEYAQEIERNKQHESYEQEREKVLSMLETLVEGHDRYIRNSTHIPEEDIVRVQEKFLSTFNIGKKRRRTLRKKAASKNQSKDPASGREYPGSTNDNSDHDVKPERWLRSFITYAKLVPGFKHLPITDQASLVRNSWFEFWFLGAYRGFNSDLKVVTYPIGHCLHMSQVRSIFGEAYCSVTFHLAKRMKTLRLSAQEMVLMKTVCLLSPDRCELVDRDAVEKIYWAMVSALLHVLKKNRPQDRMAFPRVVGKIVELR</sequence>
<evidence type="ECO:0000256" key="9">
    <source>
        <dbReference type="RuleBase" id="RU004334"/>
    </source>
</evidence>
<dbReference type="PANTHER" id="PTHR24082:SF506">
    <property type="entry name" value="NR LBD DOMAIN-CONTAINING PROTEIN"/>
    <property type="match status" value="1"/>
</dbReference>
<keyword evidence="1 9" id="KW-0479">Metal-binding</keyword>
<evidence type="ECO:0000256" key="7">
    <source>
        <dbReference type="ARBA" id="ARBA00023170"/>
    </source>
</evidence>
<dbReference type="Gene3D" id="3.30.50.10">
    <property type="entry name" value="Erythroid Transcription Factor GATA-1, subunit A"/>
    <property type="match status" value="1"/>
</dbReference>
<dbReference type="GO" id="GO:0005634">
    <property type="term" value="C:nucleus"/>
    <property type="evidence" value="ECO:0007669"/>
    <property type="project" value="UniProtKB-SubCell"/>
</dbReference>